<dbReference type="Gene3D" id="3.30.70.1890">
    <property type="match status" value="1"/>
</dbReference>
<dbReference type="GO" id="GO:0016788">
    <property type="term" value="F:hydrolase activity, acting on ester bonds"/>
    <property type="evidence" value="ECO:0007669"/>
    <property type="project" value="InterPro"/>
</dbReference>
<dbReference type="RefSeq" id="WP_179190532.1">
    <property type="nucleotide sequence ID" value="NZ_NGMO01000001.1"/>
</dbReference>
<dbReference type="GO" id="GO:0051607">
    <property type="term" value="P:defense response to virus"/>
    <property type="evidence" value="ECO:0007669"/>
    <property type="project" value="UniProtKB-KW"/>
</dbReference>
<dbReference type="InterPro" id="IPR045747">
    <property type="entry name" value="CRISPR-assoc_prot_Cas6_N_sf"/>
</dbReference>
<dbReference type="STRING" id="1987383.A5844_000770"/>
<reference evidence="3 4" key="1">
    <citation type="submission" date="2017-05" db="EMBL/GenBank/DDBJ databases">
        <title>The Genome Sequence of Enterococcus sp. 10A9_DIV0425.</title>
        <authorList>
            <consortium name="The Broad Institute Genomics Platform"/>
            <consortium name="The Broad Institute Genomic Center for Infectious Diseases"/>
            <person name="Earl A."/>
            <person name="Manson A."/>
            <person name="Schwartman J."/>
            <person name="Gilmore M."/>
            <person name="Abouelleil A."/>
            <person name="Cao P."/>
            <person name="Chapman S."/>
            <person name="Cusick C."/>
            <person name="Shea T."/>
            <person name="Young S."/>
            <person name="Neafsey D."/>
            <person name="Nusbaum C."/>
            <person name="Birren B."/>
        </authorList>
    </citation>
    <scope>NUCLEOTIDE SEQUENCE [LARGE SCALE GENOMIC DNA]</scope>
    <source>
        <strain evidence="3 4">10A9_DIV0425</strain>
    </source>
</reference>
<dbReference type="Pfam" id="PF01881">
    <property type="entry name" value="Cas_Cas6_C"/>
    <property type="match status" value="1"/>
</dbReference>
<protein>
    <submittedName>
        <fullName evidence="3">CRISPR-associated endoribonuclease cas6</fullName>
    </submittedName>
</protein>
<dbReference type="NCBIfam" id="TIGR01877">
    <property type="entry name" value="cas_cas6"/>
    <property type="match status" value="1"/>
</dbReference>
<proteinExistence type="predicted"/>
<dbReference type="PANTHER" id="PTHR36984:SF3">
    <property type="entry name" value="CRISPR-ASSOCIATED ENDORIBONUCLEASE CAS6"/>
    <property type="match status" value="1"/>
</dbReference>
<dbReference type="AlphaFoldDB" id="A0A2C9XS59"/>
<dbReference type="EMBL" id="NGMO01000001">
    <property type="protein sequence ID" value="OTP12537.1"/>
    <property type="molecule type" value="Genomic_DNA"/>
</dbReference>
<keyword evidence="1" id="KW-0051">Antiviral defense</keyword>
<dbReference type="PANTHER" id="PTHR36984">
    <property type="entry name" value="CRISPR-ASSOCIATED ENDORIBONUCLEASE CAS6 1"/>
    <property type="match status" value="1"/>
</dbReference>
<dbReference type="CDD" id="cd21140">
    <property type="entry name" value="Cas6_I-like"/>
    <property type="match status" value="1"/>
</dbReference>
<evidence type="ECO:0000313" key="3">
    <source>
        <dbReference type="EMBL" id="OTP12537.1"/>
    </source>
</evidence>
<comment type="caution">
    <text evidence="3">The sequence shown here is derived from an EMBL/GenBank/DDBJ whole genome shotgun (WGS) entry which is preliminary data.</text>
</comment>
<evidence type="ECO:0000313" key="4">
    <source>
        <dbReference type="Proteomes" id="UP000194933"/>
    </source>
</evidence>
<dbReference type="Proteomes" id="UP000194933">
    <property type="component" value="Unassembled WGS sequence"/>
</dbReference>
<name>A0A2C9XS59_9ENTE</name>
<organism evidence="3 4">
    <name type="scientific">Candidatus Enterococcus wittei</name>
    <dbReference type="NCBI Taxonomy" id="1987383"/>
    <lineage>
        <taxon>Bacteria</taxon>
        <taxon>Bacillati</taxon>
        <taxon>Bacillota</taxon>
        <taxon>Bacilli</taxon>
        <taxon>Lactobacillales</taxon>
        <taxon>Enterococcaceae</taxon>
        <taxon>Enterococcus</taxon>
    </lineage>
</organism>
<accession>A0A2C9XS59</accession>
<evidence type="ECO:0000256" key="1">
    <source>
        <dbReference type="ARBA" id="ARBA00023118"/>
    </source>
</evidence>
<dbReference type="InterPro" id="IPR010156">
    <property type="entry name" value="CRISPR-assoc_prot_Cas6"/>
</dbReference>
<evidence type="ECO:0000259" key="2">
    <source>
        <dbReference type="Pfam" id="PF01881"/>
    </source>
</evidence>
<sequence>MRFKVELEICSMSEEVTLPIKYQSIFLSLLKRGLENAAPEVYEELYEQNKVKLFSQGIFFKGAKFEKEIIRLRSPEITYLFSTPKANLAMAVYNAFIFLKEMKTFPLITDIKISVKSISMIYQHTITERHVIFQAVSPILARDHNRETRKDWFLSFSDEKYETVLKQNLVNRLVPELGTGISYDIKNLNIQPLNMKKTVTKAYEKFYQGAIGTIKVSGEPYLLNIIRDVGLGSKTGLYFGYLNQPKQGGEMNG</sequence>
<keyword evidence="4" id="KW-1185">Reference proteome</keyword>
<dbReference type="InterPro" id="IPR049435">
    <property type="entry name" value="Cas_Cas6_C"/>
</dbReference>
<dbReference type="Gene3D" id="3.30.70.1900">
    <property type="match status" value="1"/>
</dbReference>
<feature type="domain" description="CRISPR associated protein Cas6 C-terminal" evidence="2">
    <location>
        <begin position="124"/>
        <end position="243"/>
    </location>
</feature>
<gene>
    <name evidence="3" type="ORF">A5844_000770</name>
</gene>